<sequence length="141" mass="15851">MKRIIVPIFISIIFLLNSANAKSHMKKFENPAVQFAGTWRVEAYDFREFSEIPTDLDTQLQRKSASFPVGQRLAIDWDGTVVMPGSYNTEKMKFEGPVGEALSISFLMPLERASCKTSGTDENCLAAQAKRWEWAPISGMI</sequence>
<protein>
    <recommendedName>
        <fullName evidence="3">Lipocalin-like domain-containing protein</fullName>
    </recommendedName>
</protein>
<evidence type="ECO:0008006" key="3">
    <source>
        <dbReference type="Google" id="ProtNLM"/>
    </source>
</evidence>
<evidence type="ECO:0000313" key="2">
    <source>
        <dbReference type="Proteomes" id="UP000610594"/>
    </source>
</evidence>
<reference evidence="1 2" key="1">
    <citation type="submission" date="2019-10" db="EMBL/GenBank/DDBJ databases">
        <title>Taxonomy of Antarctic Massilia spp.: description of Massilia rubra sp. nov., Massilia aquatica sp. nov., Massilia mucilaginosa sp. nov., Massilia frigida sp. nov. isolated from streams, lakes and regoliths.</title>
        <authorList>
            <person name="Holochova P."/>
            <person name="Sedlacek I."/>
            <person name="Kralova S."/>
            <person name="Maslanova I."/>
            <person name="Busse H.-J."/>
            <person name="Stankova E."/>
            <person name="Vrbovska V."/>
            <person name="Kovarovic V."/>
            <person name="Bartak M."/>
            <person name="Svec P."/>
            <person name="Pantucek R."/>
        </authorList>
    </citation>
    <scope>NUCLEOTIDE SEQUENCE [LARGE SCALE GENOMIC DNA]</scope>
    <source>
        <strain evidence="1 2">CCM 8694</strain>
    </source>
</reference>
<name>A0ABX0MVR5_9BURK</name>
<dbReference type="RefSeq" id="WP_167240868.1">
    <property type="nucleotide sequence ID" value="NZ_WHJF01000180.1"/>
</dbReference>
<keyword evidence="2" id="KW-1185">Reference proteome</keyword>
<evidence type="ECO:0000313" key="1">
    <source>
        <dbReference type="EMBL" id="NHZ66842.1"/>
    </source>
</evidence>
<comment type="caution">
    <text evidence="1">The sequence shown here is derived from an EMBL/GenBank/DDBJ whole genome shotgun (WGS) entry which is preliminary data.</text>
</comment>
<gene>
    <name evidence="1" type="ORF">F1735_31950</name>
</gene>
<accession>A0ABX0MVR5</accession>
<dbReference type="EMBL" id="WHJF01000180">
    <property type="protein sequence ID" value="NHZ66842.1"/>
    <property type="molecule type" value="Genomic_DNA"/>
</dbReference>
<proteinExistence type="predicted"/>
<dbReference type="Proteomes" id="UP000610594">
    <property type="component" value="Unassembled WGS sequence"/>
</dbReference>
<organism evidence="1 2">
    <name type="scientific">Massilia genomosp. 1</name>
    <dbReference type="NCBI Taxonomy" id="2609280"/>
    <lineage>
        <taxon>Bacteria</taxon>
        <taxon>Pseudomonadati</taxon>
        <taxon>Pseudomonadota</taxon>
        <taxon>Betaproteobacteria</taxon>
        <taxon>Burkholderiales</taxon>
        <taxon>Oxalobacteraceae</taxon>
        <taxon>Telluria group</taxon>
        <taxon>Massilia</taxon>
    </lineage>
</organism>